<keyword evidence="2" id="KW-0285">Flavoprotein</keyword>
<evidence type="ECO:0000259" key="7">
    <source>
        <dbReference type="Pfam" id="PF02852"/>
    </source>
</evidence>
<evidence type="ECO:0000256" key="4">
    <source>
        <dbReference type="PIRSR" id="PIRSR000350-2"/>
    </source>
</evidence>
<comment type="similarity">
    <text evidence="1">Belongs to the class-I pyridine nucleotide-disulfide oxidoreductase family.</text>
</comment>
<evidence type="ECO:0000259" key="8">
    <source>
        <dbReference type="Pfam" id="PF07992"/>
    </source>
</evidence>
<dbReference type="PRINTS" id="PR00368">
    <property type="entry name" value="FADPNR"/>
</dbReference>
<keyword evidence="5" id="KW-0547">Nucleotide-binding</keyword>
<feature type="domain" description="Pyridine nucleotide-disulphide oxidoreductase dimerisation" evidence="7">
    <location>
        <begin position="345"/>
        <end position="455"/>
    </location>
</feature>
<dbReference type="PRINTS" id="PR00411">
    <property type="entry name" value="PNDRDTASEI"/>
</dbReference>
<organism evidence="9 10">
    <name type="scientific">Arthrobacter crusticola</name>
    <dbReference type="NCBI Taxonomy" id="2547960"/>
    <lineage>
        <taxon>Bacteria</taxon>
        <taxon>Bacillati</taxon>
        <taxon>Actinomycetota</taxon>
        <taxon>Actinomycetes</taxon>
        <taxon>Micrococcales</taxon>
        <taxon>Micrococcaceae</taxon>
        <taxon>Arthrobacter</taxon>
    </lineage>
</organism>
<dbReference type="EMBL" id="SMTK01000001">
    <property type="protein sequence ID" value="TDK27969.1"/>
    <property type="molecule type" value="Genomic_DNA"/>
</dbReference>
<name>A0A4R5U2S1_9MICC</name>
<evidence type="ECO:0000256" key="3">
    <source>
        <dbReference type="ARBA" id="ARBA00022827"/>
    </source>
</evidence>
<dbReference type="GO" id="GO:0050660">
    <property type="term" value="F:flavin adenine dinucleotide binding"/>
    <property type="evidence" value="ECO:0007669"/>
    <property type="project" value="TreeGrafter"/>
</dbReference>
<evidence type="ECO:0000256" key="1">
    <source>
        <dbReference type="ARBA" id="ARBA00007532"/>
    </source>
</evidence>
<dbReference type="InterPro" id="IPR001100">
    <property type="entry name" value="Pyr_nuc-diS_OxRdtase"/>
</dbReference>
<accession>A0A4R5U2S1</accession>
<dbReference type="InterPro" id="IPR016156">
    <property type="entry name" value="FAD/NAD-linked_Rdtase_dimer_sf"/>
</dbReference>
<comment type="caution">
    <text evidence="9">The sequence shown here is derived from an EMBL/GenBank/DDBJ whole genome shotgun (WGS) entry which is preliminary data.</text>
</comment>
<evidence type="ECO:0000313" key="10">
    <source>
        <dbReference type="Proteomes" id="UP000295411"/>
    </source>
</evidence>
<feature type="binding site" evidence="5">
    <location>
        <begin position="178"/>
        <end position="185"/>
    </location>
    <ligand>
        <name>NAD(+)</name>
        <dbReference type="ChEBI" id="CHEBI:57540"/>
    </ligand>
</feature>
<dbReference type="Gene3D" id="3.50.50.60">
    <property type="entry name" value="FAD/NAD(P)-binding domain"/>
    <property type="match status" value="2"/>
</dbReference>
<keyword evidence="10" id="KW-1185">Reference proteome</keyword>
<dbReference type="PANTHER" id="PTHR43014">
    <property type="entry name" value="MERCURIC REDUCTASE"/>
    <property type="match status" value="1"/>
</dbReference>
<feature type="domain" description="FAD/NAD(P)-binding" evidence="8">
    <location>
        <begin position="11"/>
        <end position="323"/>
    </location>
</feature>
<dbReference type="InterPro" id="IPR023753">
    <property type="entry name" value="FAD/NAD-binding_dom"/>
</dbReference>
<dbReference type="OrthoDB" id="9800167at2"/>
<dbReference type="PIRSF" id="PIRSF000350">
    <property type="entry name" value="Mercury_reductase_MerA"/>
    <property type="match status" value="1"/>
</dbReference>
<comment type="cofactor">
    <cofactor evidence="5">
        <name>FAD</name>
        <dbReference type="ChEBI" id="CHEBI:57692"/>
    </cofactor>
    <text evidence="5">Binds 1 FAD per subunit.</text>
</comment>
<gene>
    <name evidence="9" type="ORF">E2F48_02340</name>
</gene>
<keyword evidence="3 5" id="KW-0274">FAD</keyword>
<dbReference type="Gene3D" id="3.30.390.30">
    <property type="match status" value="1"/>
</dbReference>
<dbReference type="SUPFAM" id="SSF51905">
    <property type="entry name" value="FAD/NAD(P)-binding domain"/>
    <property type="match status" value="1"/>
</dbReference>
<dbReference type="Pfam" id="PF07992">
    <property type="entry name" value="Pyr_redox_2"/>
    <property type="match status" value="1"/>
</dbReference>
<feature type="binding site" evidence="5">
    <location>
        <position position="112"/>
    </location>
    <ligand>
        <name>FAD</name>
        <dbReference type="ChEBI" id="CHEBI:57692"/>
    </ligand>
</feature>
<feature type="binding site" evidence="5">
    <location>
        <begin position="140"/>
        <end position="142"/>
    </location>
    <ligand>
        <name>FAD</name>
        <dbReference type="ChEBI" id="CHEBI:57692"/>
    </ligand>
</feature>
<feature type="binding site" evidence="5">
    <location>
        <position position="58"/>
    </location>
    <ligand>
        <name>FAD</name>
        <dbReference type="ChEBI" id="CHEBI:57692"/>
    </ligand>
</feature>
<dbReference type="AlphaFoldDB" id="A0A4R5U2S1"/>
<proteinExistence type="inferred from homology"/>
<dbReference type="RefSeq" id="WP_133402382.1">
    <property type="nucleotide sequence ID" value="NZ_SMTK01000001.1"/>
</dbReference>
<dbReference type="Proteomes" id="UP000295411">
    <property type="component" value="Unassembled WGS sequence"/>
</dbReference>
<dbReference type="InterPro" id="IPR004099">
    <property type="entry name" value="Pyr_nucl-diS_OxRdtase_dimer"/>
</dbReference>
<feature type="binding site" evidence="5">
    <location>
        <position position="309"/>
    </location>
    <ligand>
        <name>FAD</name>
        <dbReference type="ChEBI" id="CHEBI:57692"/>
    </ligand>
</feature>
<dbReference type="InterPro" id="IPR036188">
    <property type="entry name" value="FAD/NAD-bd_sf"/>
</dbReference>
<feature type="active site" description="Proton acceptor" evidence="4">
    <location>
        <position position="446"/>
    </location>
</feature>
<protein>
    <submittedName>
        <fullName evidence="9">NAD(P)/FAD-dependent oxidoreductase</fullName>
    </submittedName>
</protein>
<dbReference type="Pfam" id="PF02852">
    <property type="entry name" value="Pyr_redox_dim"/>
    <property type="match status" value="1"/>
</dbReference>
<feature type="binding site" evidence="5">
    <location>
        <position position="201"/>
    </location>
    <ligand>
        <name>NAD(+)</name>
        <dbReference type="ChEBI" id="CHEBI:57540"/>
    </ligand>
</feature>
<feature type="disulfide bond" description="Redox-active" evidence="6">
    <location>
        <begin position="49"/>
        <end position="54"/>
    </location>
</feature>
<dbReference type="SUPFAM" id="SSF55424">
    <property type="entry name" value="FAD/NAD-linked reductases, dimerisation (C-terminal) domain"/>
    <property type="match status" value="1"/>
</dbReference>
<dbReference type="GO" id="GO:0003955">
    <property type="term" value="F:NAD(P)H dehydrogenase (quinone) activity"/>
    <property type="evidence" value="ECO:0007669"/>
    <property type="project" value="TreeGrafter"/>
</dbReference>
<sequence>MNTTPSTIAADVIVIGFGKGGKTAASTLGHLGRRVVLIEQSPLMYGGTCPNVGCVPTKALVYHAHNRREEDSPGDWYRRSVTTVHQLTSSFRDINYDVLDAHDSLTILTGKGTFVDPHTVSVDVDGRHVTVTGDTILINTGSEPIIPDIKGIRDSAHVITSTDLIHRTDLPAHLVIIGGGYLGLELGAVYRTFGSEVTILEMTSQILRREDDDVARTAISIFENEGINIVTNANVLEIRDGGDGAVVTYESNGEQFSVEADAVLPATGRAPATKGLGLEAAGVSTTPRGAVVVDEHLRTSQRHIFALGDVNGGPQFTYVSLDDARIVLDQLIGEGKRSTADRHSVPRTLFISPPLATVGLTEREARAAGHRIKVGSQNVGEIFAMPRAYIVEETRGIMKFIIDLDTDLILGAALLSVDSQEMINVVSLAMRSGTTATQLQDSIYTHPSSTEAFNDVIGVIVRSDAQASSDAEAA</sequence>
<feature type="binding site" evidence="5">
    <location>
        <position position="268"/>
    </location>
    <ligand>
        <name>NAD(+)</name>
        <dbReference type="ChEBI" id="CHEBI:57540"/>
    </ligand>
</feature>
<evidence type="ECO:0000313" key="9">
    <source>
        <dbReference type="EMBL" id="TDK27969.1"/>
    </source>
</evidence>
<evidence type="ECO:0000256" key="5">
    <source>
        <dbReference type="PIRSR" id="PIRSR000350-3"/>
    </source>
</evidence>
<reference evidence="9 10" key="1">
    <citation type="submission" date="2019-03" db="EMBL/GenBank/DDBJ databases">
        <title>Arthrobacter sp. nov., an bacterium isolated from biocrust in Mu Us Desert.</title>
        <authorList>
            <person name="Lixiong L."/>
        </authorList>
    </citation>
    <scope>NUCLEOTIDE SEQUENCE [LARGE SCALE GENOMIC DNA]</scope>
    <source>
        <strain evidence="9 10">SLN-3</strain>
    </source>
</reference>
<keyword evidence="5" id="KW-0520">NAD</keyword>
<evidence type="ECO:0000256" key="2">
    <source>
        <dbReference type="ARBA" id="ARBA00022630"/>
    </source>
</evidence>
<dbReference type="PANTHER" id="PTHR43014:SF4">
    <property type="entry name" value="PYRIDINE NUCLEOTIDE-DISULFIDE OXIDOREDUCTASE RCLA-RELATED"/>
    <property type="match status" value="1"/>
</dbReference>
<evidence type="ECO:0000256" key="6">
    <source>
        <dbReference type="PIRSR" id="PIRSR000350-4"/>
    </source>
</evidence>